<dbReference type="GO" id="GO:0016020">
    <property type="term" value="C:membrane"/>
    <property type="evidence" value="ECO:0007669"/>
    <property type="project" value="UniProtKB-SubCell"/>
</dbReference>
<evidence type="ECO:0000256" key="12">
    <source>
        <dbReference type="SAM" id="Phobius"/>
    </source>
</evidence>
<feature type="transmembrane region" description="Helical" evidence="12">
    <location>
        <begin position="412"/>
        <end position="430"/>
    </location>
</feature>
<evidence type="ECO:0000256" key="2">
    <source>
        <dbReference type="ARBA" id="ARBA00005751"/>
    </source>
</evidence>
<evidence type="ECO:0000256" key="11">
    <source>
        <dbReference type="SAM" id="MobiDB-lite"/>
    </source>
</evidence>
<reference evidence="13" key="1">
    <citation type="journal article" date="2014" name="Mol. Phylogenet. Evol.">
        <title>Nucleotide substitution analyses of the glaucophyte Cyanophora suggest an ancestrally lower mutation rate in plastid vs mitochondrial DNA for the Archaeplastida.</title>
        <authorList>
            <person name="Smith D.R."/>
            <person name="Jackson C.J."/>
            <person name="Reyes-Prieto A."/>
        </authorList>
    </citation>
    <scope>NUCLEOTIDE SEQUENCE</scope>
    <source>
        <strain evidence="13">NIES-763</strain>
    </source>
</reference>
<keyword evidence="5 9" id="KW-0653">Protein transport</keyword>
<dbReference type="GO" id="GO:0015031">
    <property type="term" value="P:protein transport"/>
    <property type="evidence" value="ECO:0007669"/>
    <property type="project" value="UniProtKB-KW"/>
</dbReference>
<keyword evidence="13" id="KW-0934">Plastid</keyword>
<comment type="similarity">
    <text evidence="2 10">Belongs to the SecY/SEC61-alpha family.</text>
</comment>
<dbReference type="PROSITE" id="PS00755">
    <property type="entry name" value="SECY_1"/>
    <property type="match status" value="1"/>
</dbReference>
<geneLocation type="plastid" evidence="13"/>
<dbReference type="InterPro" id="IPR002208">
    <property type="entry name" value="SecY/SEC61-alpha"/>
</dbReference>
<feature type="region of interest" description="Disordered" evidence="11">
    <location>
        <begin position="469"/>
        <end position="492"/>
    </location>
</feature>
<dbReference type="EMBL" id="KM198929">
    <property type="protein sequence ID" value="AIU44620.1"/>
    <property type="molecule type" value="Genomic_DNA"/>
</dbReference>
<evidence type="ECO:0000256" key="9">
    <source>
        <dbReference type="RuleBase" id="RU003484"/>
    </source>
</evidence>
<dbReference type="SUPFAM" id="SSF103491">
    <property type="entry name" value="Preprotein translocase SecY subunit"/>
    <property type="match status" value="1"/>
</dbReference>
<dbReference type="Pfam" id="PF00344">
    <property type="entry name" value="SecY"/>
    <property type="match status" value="1"/>
</dbReference>
<dbReference type="InterPro" id="IPR026593">
    <property type="entry name" value="SecY"/>
</dbReference>
<keyword evidence="6 12" id="KW-1133">Transmembrane helix</keyword>
<evidence type="ECO:0000256" key="5">
    <source>
        <dbReference type="ARBA" id="ARBA00022927"/>
    </source>
</evidence>
<reference evidence="13" key="2">
    <citation type="submission" date="2014-07" db="EMBL/GenBank/DDBJ databases">
        <authorList>
            <person name="David S.R."/>
            <person name="Jackson C.J."/>
            <person name="Adrian R.-P."/>
        </authorList>
    </citation>
    <scope>NUCLEOTIDE SEQUENCE</scope>
    <source>
        <strain evidence="13">NIES-763</strain>
    </source>
</reference>
<comment type="subcellular location">
    <subcellularLocation>
        <location evidence="1 9">Membrane</location>
        <topology evidence="1 9">Multi-pass membrane protein</topology>
    </subcellularLocation>
</comment>
<evidence type="ECO:0000256" key="3">
    <source>
        <dbReference type="ARBA" id="ARBA00022448"/>
    </source>
</evidence>
<dbReference type="Gene3D" id="1.10.3370.10">
    <property type="entry name" value="SecY subunit domain"/>
    <property type="match status" value="1"/>
</dbReference>
<evidence type="ECO:0000256" key="6">
    <source>
        <dbReference type="ARBA" id="ARBA00022989"/>
    </source>
</evidence>
<feature type="transmembrane region" description="Helical" evidence="12">
    <location>
        <begin position="211"/>
        <end position="230"/>
    </location>
</feature>
<name>A0A097PBB7_CYAPA</name>
<evidence type="ECO:0000256" key="1">
    <source>
        <dbReference type="ARBA" id="ARBA00004141"/>
    </source>
</evidence>
<keyword evidence="3 9" id="KW-0813">Transport</keyword>
<feature type="transmembrane region" description="Helical" evidence="12">
    <location>
        <begin position="302"/>
        <end position="323"/>
    </location>
</feature>
<feature type="compositionally biased region" description="Basic and acidic residues" evidence="11">
    <location>
        <begin position="471"/>
        <end position="484"/>
    </location>
</feature>
<proteinExistence type="inferred from homology"/>
<feature type="transmembrane region" description="Helical" evidence="12">
    <location>
        <begin position="185"/>
        <end position="204"/>
    </location>
</feature>
<gene>
    <name evidence="13" type="primary">secY</name>
</gene>
<dbReference type="AlphaFoldDB" id="A0A097PBB7"/>
<dbReference type="InterPro" id="IPR030659">
    <property type="entry name" value="SecY_CS"/>
</dbReference>
<evidence type="ECO:0000256" key="8">
    <source>
        <dbReference type="ARBA" id="ARBA00023136"/>
    </source>
</evidence>
<dbReference type="PIRSF" id="PIRSF004557">
    <property type="entry name" value="SecY"/>
    <property type="match status" value="1"/>
</dbReference>
<accession>A0A097PBB7</accession>
<sequence>MLSRLIISIFIIFETIYLKIFKPVNKTFIQGEVKLKRTLQTLQSRELSEIRKRAISTLCLIFLIRIGTFLPIPGTGLNFDLDSFQQNNSRNELANILNLLSGGGFLEIGFFTLGILPYMNASFFLQILTKILPSLERFQKEQEEIAQREFKKWTRYLTVIWALIQSIVISWVWIRPYALNWDLFLGSKVVVALTLGAVIVMIIAEQITEIGLTNGSSLLIFINIIARIPNSIEQLFSSNINWTLPMISSLILSLSLSLITMFVVIGLQESGRPVPVLIARQEAERQKFNEPITEAERRKTQAYIFFQLLPAGIMPVIFASTIFDLALPALNSFLLQQGNWGYQLIKSFPFNSIVKDFCYLITIMLFSSNYALTIMINPKTLAENLNSMNALIPGVRPGSETKIYSEKLINRLNLIGSFVLALVCILPSIVERSLGLPKLQILNPVSISIALGVAVDTTRRISSYLGTSSPFKRDSSKRESAKRDFSKRRSSN</sequence>
<feature type="transmembrane region" description="Helical" evidence="12">
    <location>
        <begin position="153"/>
        <end position="173"/>
    </location>
</feature>
<keyword evidence="8 12" id="KW-0472">Membrane</keyword>
<evidence type="ECO:0000256" key="10">
    <source>
        <dbReference type="RuleBase" id="RU004349"/>
    </source>
</evidence>
<protein>
    <submittedName>
        <fullName evidence="13">Preprotein translocase subunit SecY</fullName>
    </submittedName>
</protein>
<feature type="transmembrane region" description="Helical" evidence="12">
    <location>
        <begin position="242"/>
        <end position="267"/>
    </location>
</feature>
<feature type="transmembrane region" description="Helical" evidence="12">
    <location>
        <begin position="357"/>
        <end position="376"/>
    </location>
</feature>
<feature type="transmembrane region" description="Helical" evidence="12">
    <location>
        <begin position="54"/>
        <end position="72"/>
    </location>
</feature>
<dbReference type="PANTHER" id="PTHR10906">
    <property type="entry name" value="SECY/SEC61-ALPHA FAMILY MEMBER"/>
    <property type="match status" value="1"/>
</dbReference>
<dbReference type="InterPro" id="IPR023201">
    <property type="entry name" value="SecY_dom_sf"/>
</dbReference>
<evidence type="ECO:0000313" key="13">
    <source>
        <dbReference type="EMBL" id="AIU44620.1"/>
    </source>
</evidence>
<dbReference type="HAMAP" id="MF_01465">
    <property type="entry name" value="SecY"/>
    <property type="match status" value="1"/>
</dbReference>
<dbReference type="PRINTS" id="PR00303">
    <property type="entry name" value="SECYTRNLCASE"/>
</dbReference>
<keyword evidence="7 9" id="KW-0811">Translocation</keyword>
<keyword evidence="4 9" id="KW-0812">Transmembrane</keyword>
<dbReference type="PROSITE" id="PS00756">
    <property type="entry name" value="SECY_2"/>
    <property type="match status" value="1"/>
</dbReference>
<evidence type="ECO:0000256" key="7">
    <source>
        <dbReference type="ARBA" id="ARBA00023010"/>
    </source>
</evidence>
<evidence type="ECO:0000256" key="4">
    <source>
        <dbReference type="ARBA" id="ARBA00022692"/>
    </source>
</evidence>
<dbReference type="NCBIfam" id="TIGR00967">
    <property type="entry name" value="3a0501s007"/>
    <property type="match status" value="1"/>
</dbReference>
<organism evidence="13">
    <name type="scientific">Cyanophora paradoxa</name>
    <dbReference type="NCBI Taxonomy" id="2762"/>
    <lineage>
        <taxon>Eukaryota</taxon>
        <taxon>Glaucocystophyceae</taxon>
        <taxon>Cyanophorales</taxon>
        <taxon>Cyanophoraceae</taxon>
        <taxon>Cyanophora</taxon>
    </lineage>
</organism>